<evidence type="ECO:0000313" key="4">
    <source>
        <dbReference type="EMBL" id="NRN91251.1"/>
    </source>
</evidence>
<dbReference type="Proteomes" id="UP000618094">
    <property type="component" value="Unassembled WGS sequence"/>
</dbReference>
<dbReference type="AlphaFoldDB" id="A0A0R2MTR1"/>
<dbReference type="eggNOG" id="COG0242">
    <property type="taxonomic scope" value="Bacteria"/>
</dbReference>
<dbReference type="RefSeq" id="WP_014918043.1">
    <property type="nucleotide sequence ID" value="NZ_BLYO01000012.1"/>
</dbReference>
<dbReference type="EC" id="3.5.1.88" evidence="2"/>
<dbReference type="Pfam" id="PF01327">
    <property type="entry name" value="Pep_deformylase"/>
    <property type="match status" value="1"/>
</dbReference>
<evidence type="ECO:0000313" key="2">
    <source>
        <dbReference type="EMBL" id="AZK91830.1"/>
    </source>
</evidence>
<dbReference type="EMBL" id="BLYO01000012">
    <property type="protein sequence ID" value="GFO98301.1"/>
    <property type="molecule type" value="Genomic_DNA"/>
</dbReference>
<reference evidence="4" key="2">
    <citation type="submission" date="2019-09" db="EMBL/GenBank/DDBJ databases">
        <title>Comparative genomic analysis of Lactobacillus helveticus.</title>
        <authorList>
            <person name="Zhang H."/>
            <person name="Chen Y."/>
            <person name="Zhong Z."/>
        </authorList>
    </citation>
    <scope>NUCLEOTIDE SEQUENCE</scope>
    <source>
        <strain evidence="4">IMAU50013</strain>
    </source>
</reference>
<dbReference type="NCBIfam" id="NF006670">
    <property type="entry name" value="PRK09218.1"/>
    <property type="match status" value="1"/>
</dbReference>
<dbReference type="CDD" id="cd00487">
    <property type="entry name" value="Pep_deformylase"/>
    <property type="match status" value="1"/>
</dbReference>
<evidence type="ECO:0000256" key="1">
    <source>
        <dbReference type="ARBA" id="ARBA00010759"/>
    </source>
</evidence>
<dbReference type="PANTHER" id="PTHR10458">
    <property type="entry name" value="PEPTIDE DEFORMYLASE"/>
    <property type="match status" value="1"/>
</dbReference>
<protein>
    <submittedName>
        <fullName evidence="2 3">Peptide deformylase</fullName>
        <ecNumber evidence="2">3.5.1.88</ecNumber>
    </submittedName>
</protein>
<gene>
    <name evidence="2" type="primary">def2</name>
    <name evidence="4" type="ORF">IMAU50013_00778</name>
    <name evidence="2" type="ORF">LH5_01591</name>
    <name evidence="3" type="ORF">LHEH8_00570</name>
</gene>
<keyword evidence="2" id="KW-0378">Hydrolase</keyword>
<name>A0A0R2MTR1_LACHE</name>
<accession>A0A0R2MTR1</accession>
<proteinExistence type="inferred from homology"/>
<dbReference type="SUPFAM" id="SSF56420">
    <property type="entry name" value="Peptide deformylase"/>
    <property type="match status" value="1"/>
</dbReference>
<dbReference type="Proteomes" id="UP000267945">
    <property type="component" value="Chromosome"/>
</dbReference>
<dbReference type="EMBL" id="WCGB01000011">
    <property type="protein sequence ID" value="NRN91251.1"/>
    <property type="molecule type" value="Genomic_DNA"/>
</dbReference>
<reference evidence="3" key="3">
    <citation type="submission" date="2020-07" db="EMBL/GenBank/DDBJ databases">
        <title>Draft genome sequence of Lactobacillus helveticus strain H-8.</title>
        <authorList>
            <person name="Endo A."/>
            <person name="Maeno S."/>
            <person name="Kido Y."/>
        </authorList>
    </citation>
    <scope>NUCLEOTIDE SEQUENCE</scope>
    <source>
        <strain evidence="3">H-8</strain>
    </source>
</reference>
<evidence type="ECO:0000313" key="5">
    <source>
        <dbReference type="Proteomes" id="UP000267945"/>
    </source>
</evidence>
<evidence type="ECO:0000313" key="3">
    <source>
        <dbReference type="EMBL" id="GFO98301.1"/>
    </source>
</evidence>
<comment type="similarity">
    <text evidence="1">Belongs to the polypeptide deformylase family.</text>
</comment>
<dbReference type="InterPro" id="IPR036821">
    <property type="entry name" value="Peptide_deformylase_sf"/>
</dbReference>
<reference evidence="2 5" key="1">
    <citation type="submission" date="2017-02" db="EMBL/GenBank/DDBJ databases">
        <title>Complete genome sequence of Lactobacillus helveticus.</title>
        <authorList>
            <person name="Kim J.F."/>
            <person name="Chung Y."/>
            <person name="Kwak M."/>
        </authorList>
    </citation>
    <scope>NUCLEOTIDE SEQUENCE [LARGE SCALE GENOMIC DNA]</scope>
    <source>
        <strain evidence="2 5">LH5</strain>
    </source>
</reference>
<dbReference type="InterPro" id="IPR023635">
    <property type="entry name" value="Peptide_deformylase"/>
</dbReference>
<dbReference type="GeneID" id="99757733"/>
<dbReference type="EMBL" id="CP019581">
    <property type="protein sequence ID" value="AZK91830.1"/>
    <property type="molecule type" value="Genomic_DNA"/>
</dbReference>
<dbReference type="Gene3D" id="3.90.45.10">
    <property type="entry name" value="Peptide deformylase"/>
    <property type="match status" value="1"/>
</dbReference>
<dbReference type="PRINTS" id="PR01576">
    <property type="entry name" value="PDEFORMYLASE"/>
</dbReference>
<dbReference type="PIRSF" id="PIRSF004749">
    <property type="entry name" value="Pep_def"/>
    <property type="match status" value="1"/>
</dbReference>
<dbReference type="PANTHER" id="PTHR10458:SF22">
    <property type="entry name" value="PEPTIDE DEFORMYLASE"/>
    <property type="match status" value="1"/>
</dbReference>
<dbReference type="Proteomes" id="UP000601587">
    <property type="component" value="Unassembled WGS sequence"/>
</dbReference>
<organism evidence="2 5">
    <name type="scientific">Lactobacillus helveticus</name>
    <name type="common">Lactobacillus suntoryeus</name>
    <dbReference type="NCBI Taxonomy" id="1587"/>
    <lineage>
        <taxon>Bacteria</taxon>
        <taxon>Bacillati</taxon>
        <taxon>Bacillota</taxon>
        <taxon>Bacilli</taxon>
        <taxon>Lactobacillales</taxon>
        <taxon>Lactobacillaceae</taxon>
        <taxon>Lactobacillus</taxon>
    </lineage>
</organism>
<sequence>MAVKKIIYDQVFLSQKSTLANKEDLNTALDLCDTLLANRSKAAGLAANMIGQSKRIIAFYIGSLPFMMINPKIVRKSGKYMTEEGCLSLSGQRQTVRYKEITVTYQNFDFKEVTQDFSEFIAETIQHELDHCDGILI</sequence>
<dbReference type="GO" id="GO:0042586">
    <property type="term" value="F:peptide deformylase activity"/>
    <property type="evidence" value="ECO:0007669"/>
    <property type="project" value="UniProtKB-EC"/>
</dbReference>